<dbReference type="SMART" id="SM00382">
    <property type="entry name" value="AAA"/>
    <property type="match status" value="1"/>
</dbReference>
<dbReference type="InterPro" id="IPR050086">
    <property type="entry name" value="MetN_ABC_transporter-like"/>
</dbReference>
<keyword evidence="6" id="KW-0472">Membrane</keyword>
<dbReference type="eggNOG" id="COG3638">
    <property type="taxonomic scope" value="Bacteria"/>
</dbReference>
<dbReference type="Pfam" id="PF00005">
    <property type="entry name" value="ABC_tran"/>
    <property type="match status" value="1"/>
</dbReference>
<gene>
    <name evidence="8" type="primary">phnC</name>
    <name evidence="8" type="ORF">BN8_00499</name>
</gene>
<dbReference type="PROSITE" id="PS00211">
    <property type="entry name" value="ABC_TRANSPORTER_1"/>
    <property type="match status" value="1"/>
</dbReference>
<keyword evidence="5" id="KW-1278">Translocase</keyword>
<dbReference type="CDD" id="cd03256">
    <property type="entry name" value="ABC_PhnC_transporter"/>
    <property type="match status" value="1"/>
</dbReference>
<accession>I2GCE6</accession>
<name>I2GCE6_9BACT</name>
<dbReference type="InterPro" id="IPR027417">
    <property type="entry name" value="P-loop_NTPase"/>
</dbReference>
<keyword evidence="8" id="KW-0378">Hydrolase</keyword>
<dbReference type="STRING" id="1185876.BN8_00499"/>
<dbReference type="GO" id="GO:0016887">
    <property type="term" value="F:ATP hydrolysis activity"/>
    <property type="evidence" value="ECO:0007669"/>
    <property type="project" value="InterPro"/>
</dbReference>
<evidence type="ECO:0000256" key="4">
    <source>
        <dbReference type="ARBA" id="ARBA00022840"/>
    </source>
</evidence>
<dbReference type="EC" id="3.6.3.28" evidence="8"/>
<evidence type="ECO:0000256" key="3">
    <source>
        <dbReference type="ARBA" id="ARBA00022741"/>
    </source>
</evidence>
<keyword evidence="3" id="KW-0547">Nucleotide-binding</keyword>
<dbReference type="InterPro" id="IPR003593">
    <property type="entry name" value="AAA+_ATPase"/>
</dbReference>
<evidence type="ECO:0000259" key="7">
    <source>
        <dbReference type="PROSITE" id="PS50893"/>
    </source>
</evidence>
<organism evidence="8 9">
    <name type="scientific">Fibrisoma limi BUZ 3</name>
    <dbReference type="NCBI Taxonomy" id="1185876"/>
    <lineage>
        <taxon>Bacteria</taxon>
        <taxon>Pseudomonadati</taxon>
        <taxon>Bacteroidota</taxon>
        <taxon>Cytophagia</taxon>
        <taxon>Cytophagales</taxon>
        <taxon>Spirosomataceae</taxon>
        <taxon>Fibrisoma</taxon>
    </lineage>
</organism>
<dbReference type="OrthoDB" id="9806726at2"/>
<protein>
    <submittedName>
        <fullName evidence="8">Phosphonate transport system ATP-binding protein</fullName>
        <ecNumber evidence="8">3.6.3.28</ecNumber>
    </submittedName>
</protein>
<dbReference type="GO" id="GO:0016020">
    <property type="term" value="C:membrane"/>
    <property type="evidence" value="ECO:0007669"/>
    <property type="project" value="InterPro"/>
</dbReference>
<evidence type="ECO:0000313" key="8">
    <source>
        <dbReference type="EMBL" id="CCH51570.1"/>
    </source>
</evidence>
<dbReference type="InterPro" id="IPR017871">
    <property type="entry name" value="ABC_transporter-like_CS"/>
</dbReference>
<evidence type="ECO:0000256" key="1">
    <source>
        <dbReference type="ARBA" id="ARBA00022448"/>
    </source>
</evidence>
<comment type="caution">
    <text evidence="8">The sequence shown here is derived from an EMBL/GenBank/DDBJ whole genome shotgun (WGS) entry which is preliminary data.</text>
</comment>
<dbReference type="PANTHER" id="PTHR43166">
    <property type="entry name" value="AMINO ACID IMPORT ATP-BINDING PROTEIN"/>
    <property type="match status" value="1"/>
</dbReference>
<feature type="domain" description="ABC transporter" evidence="7">
    <location>
        <begin position="2"/>
        <end position="249"/>
    </location>
</feature>
<dbReference type="PROSITE" id="PS50893">
    <property type="entry name" value="ABC_TRANSPORTER_2"/>
    <property type="match status" value="1"/>
</dbReference>
<evidence type="ECO:0000256" key="2">
    <source>
        <dbReference type="ARBA" id="ARBA00022475"/>
    </source>
</evidence>
<dbReference type="InterPro" id="IPR012693">
    <property type="entry name" value="ABC_transpr_PhnC"/>
</dbReference>
<proteinExistence type="predicted"/>
<evidence type="ECO:0000256" key="5">
    <source>
        <dbReference type="ARBA" id="ARBA00022967"/>
    </source>
</evidence>
<dbReference type="InterPro" id="IPR003439">
    <property type="entry name" value="ABC_transporter-like_ATP-bd"/>
</dbReference>
<dbReference type="Gene3D" id="3.40.50.300">
    <property type="entry name" value="P-loop containing nucleotide triphosphate hydrolases"/>
    <property type="match status" value="1"/>
</dbReference>
<keyword evidence="9" id="KW-1185">Reference proteome</keyword>
<evidence type="ECO:0000313" key="9">
    <source>
        <dbReference type="Proteomes" id="UP000009309"/>
    </source>
</evidence>
<reference evidence="8 9" key="1">
    <citation type="journal article" date="2012" name="J. Bacteriol.">
        <title>Genome Sequence of the Filamentous Bacterium Fibrisoma limi BUZ 3T.</title>
        <authorList>
            <person name="Filippini M."/>
            <person name="Qi W."/>
            <person name="Jaenicke S."/>
            <person name="Goesmann A."/>
            <person name="Smits T.H."/>
            <person name="Bagheri H.C."/>
        </authorList>
    </citation>
    <scope>NUCLEOTIDE SEQUENCE [LARGE SCALE GENOMIC DNA]</scope>
    <source>
        <strain evidence="9">BUZ 3T</strain>
    </source>
</reference>
<dbReference type="SUPFAM" id="SSF52540">
    <property type="entry name" value="P-loop containing nucleoside triphosphate hydrolases"/>
    <property type="match status" value="1"/>
</dbReference>
<dbReference type="GO" id="GO:0015416">
    <property type="term" value="F:ABC-type phosphonate transporter activity"/>
    <property type="evidence" value="ECO:0007669"/>
    <property type="project" value="InterPro"/>
</dbReference>
<keyword evidence="4 8" id="KW-0067">ATP-binding</keyword>
<dbReference type="Proteomes" id="UP000009309">
    <property type="component" value="Unassembled WGS sequence"/>
</dbReference>
<keyword evidence="1" id="KW-0813">Transport</keyword>
<sequence>MIEVRQITKSTKEGVPILKGISFTITKGEFVGILGPSGAGKTLTMRCLNGLTRPTSGEVLFTDHQNNLVNLTHAKGRELRKARRQIGVIFQGFNLVKRLSAIDNVMIGQLGRINLLRSLFYGFTDDEAMRALAVLEHLKIAHLAQRPVGSLSGGEQQRVAIARAIYQQPSVMLADEPIANLDPTNARKIMQILKPLAEQMPIIGVFHQPDLVMEFCTRIIALKDGVVVRDGDNKMTRSELIDLYGAELSEIEASQRILQPV</sequence>
<evidence type="ECO:0000256" key="6">
    <source>
        <dbReference type="ARBA" id="ARBA00023136"/>
    </source>
</evidence>
<dbReference type="RefSeq" id="WP_009280156.1">
    <property type="nucleotide sequence ID" value="NZ_CAIT01000004.1"/>
</dbReference>
<dbReference type="GO" id="GO:0005524">
    <property type="term" value="F:ATP binding"/>
    <property type="evidence" value="ECO:0007669"/>
    <property type="project" value="UniProtKB-KW"/>
</dbReference>
<keyword evidence="2" id="KW-1003">Cell membrane</keyword>
<dbReference type="EMBL" id="CAIT01000004">
    <property type="protein sequence ID" value="CCH51570.1"/>
    <property type="molecule type" value="Genomic_DNA"/>
</dbReference>
<dbReference type="AlphaFoldDB" id="I2GCE6"/>